<accession>A0A1I5JCD5</accession>
<dbReference type="Proteomes" id="UP000198806">
    <property type="component" value="Unassembled WGS sequence"/>
</dbReference>
<gene>
    <name evidence="1" type="ORF">SAMN04489757_1831</name>
</gene>
<proteinExistence type="predicted"/>
<dbReference type="OrthoDB" id="2071255at2"/>
<dbReference type="RefSeq" id="WP_091689452.1">
    <property type="nucleotide sequence ID" value="NZ_BAABFM010000063.1"/>
</dbReference>
<name>A0A1I5JCD5_9FIRM</name>
<organism evidence="1 2">
    <name type="scientific">Anaerocolumna aminovalerica</name>
    <dbReference type="NCBI Taxonomy" id="1527"/>
    <lineage>
        <taxon>Bacteria</taxon>
        <taxon>Bacillati</taxon>
        <taxon>Bacillota</taxon>
        <taxon>Clostridia</taxon>
        <taxon>Lachnospirales</taxon>
        <taxon>Lachnospiraceae</taxon>
        <taxon>Anaerocolumna</taxon>
    </lineage>
</organism>
<sequence length="165" mass="19519">MILFLFFKIASPYLITPREIKELNNNINFPYKFISQLEEFDDEGWEIEAIEYGVKYVDLRGDYILFEGYPDLSNSYKLTYLGIDNPEFSLFGIHVGDNMAFADSIMKENGYKRERSKWYYNYNKGKIDISFGVDRTEREDGVEETLTGFAISIRSSDWFRKGYYK</sequence>
<evidence type="ECO:0000313" key="2">
    <source>
        <dbReference type="Proteomes" id="UP000198806"/>
    </source>
</evidence>
<reference evidence="1 2" key="1">
    <citation type="submission" date="2016-10" db="EMBL/GenBank/DDBJ databases">
        <authorList>
            <person name="de Groot N.N."/>
        </authorList>
    </citation>
    <scope>NUCLEOTIDE SEQUENCE [LARGE SCALE GENOMIC DNA]</scope>
    <source>
        <strain evidence="1 2">DSM 1283</strain>
    </source>
</reference>
<evidence type="ECO:0000313" key="1">
    <source>
        <dbReference type="EMBL" id="SFO70402.1"/>
    </source>
</evidence>
<protein>
    <submittedName>
        <fullName evidence="1">Uncharacterized protein</fullName>
    </submittedName>
</protein>
<keyword evidence="2" id="KW-1185">Reference proteome</keyword>
<dbReference type="AlphaFoldDB" id="A0A1I5JCD5"/>
<dbReference type="EMBL" id="FOWD01000083">
    <property type="protein sequence ID" value="SFO70402.1"/>
    <property type="molecule type" value="Genomic_DNA"/>
</dbReference>